<protein>
    <recommendedName>
        <fullName evidence="2">Thiamine-monophosphate kinase</fullName>
        <shortName evidence="2">TMP kinase</shortName>
        <shortName evidence="2">Thiamine-phosphate kinase</shortName>
        <ecNumber evidence="2">2.7.4.16</ecNumber>
    </recommendedName>
</protein>
<feature type="binding site" evidence="2">
    <location>
        <position position="39"/>
    </location>
    <ligand>
        <name>Mg(2+)</name>
        <dbReference type="ChEBI" id="CHEBI:18420"/>
        <label>2</label>
    </ligand>
</feature>
<accession>A0A520LJR4</accession>
<evidence type="ECO:0000313" key="6">
    <source>
        <dbReference type="Proteomes" id="UP000318148"/>
    </source>
</evidence>
<evidence type="ECO:0000259" key="4">
    <source>
        <dbReference type="Pfam" id="PF02769"/>
    </source>
</evidence>
<sequence length="283" mass="30423">MIGSQLVVSTDTIVEQTHFPEGTIAGNIAKRAMCINLSDMAAMGALPLWFTLSLTLPGDKANEAWLSEFSSGLFEIASRYNCALIGGDTTKGPLSVTICMFGNIPSDSGLKRSSASVGDIIYLSGSIGASRAALELLSNNGNVSERLLKSFYEPTPMIDLGIKLRDIATSCIDVSDGLVADLSHICRASRVSAIMHLASLPFDEEVKLLFPDKYTEFGLSGGDDYQLCFTVPRHLKGSIESISTQTGITLTAIGEIVEFDHTQSITINGLEDQLNLKGYDHFE</sequence>
<feature type="domain" description="PurM-like C-terminal" evidence="4">
    <location>
        <begin position="117"/>
        <end position="261"/>
    </location>
</feature>
<organism evidence="5 6">
    <name type="scientific">SAR92 clade bacterium</name>
    <dbReference type="NCBI Taxonomy" id="2315479"/>
    <lineage>
        <taxon>Bacteria</taxon>
        <taxon>Pseudomonadati</taxon>
        <taxon>Pseudomonadota</taxon>
        <taxon>Gammaproteobacteria</taxon>
        <taxon>Cellvibrionales</taxon>
        <taxon>Porticoccaceae</taxon>
        <taxon>SAR92 clade</taxon>
    </lineage>
</organism>
<keyword evidence="2 5" id="KW-0808">Transferase</keyword>
<feature type="binding site" evidence="2">
    <location>
        <position position="10"/>
    </location>
    <ligand>
        <name>Mg(2+)</name>
        <dbReference type="ChEBI" id="CHEBI:18420"/>
        <label>1</label>
    </ligand>
</feature>
<dbReference type="GO" id="GO:0000287">
    <property type="term" value="F:magnesium ion binding"/>
    <property type="evidence" value="ECO:0007669"/>
    <property type="project" value="UniProtKB-UniRule"/>
</dbReference>
<comment type="catalytic activity">
    <reaction evidence="2">
        <text>thiamine phosphate + ATP = thiamine diphosphate + ADP</text>
        <dbReference type="Rhea" id="RHEA:15913"/>
        <dbReference type="ChEBI" id="CHEBI:30616"/>
        <dbReference type="ChEBI" id="CHEBI:37575"/>
        <dbReference type="ChEBI" id="CHEBI:58937"/>
        <dbReference type="ChEBI" id="CHEBI:456216"/>
        <dbReference type="EC" id="2.7.4.16"/>
    </reaction>
</comment>
<dbReference type="PANTHER" id="PTHR30270">
    <property type="entry name" value="THIAMINE-MONOPHOSPHATE KINASE"/>
    <property type="match status" value="1"/>
</dbReference>
<comment type="caution">
    <text evidence="5">The sequence shown here is derived from an EMBL/GenBank/DDBJ whole genome shotgun (WGS) entry which is preliminary data.</text>
</comment>
<dbReference type="InterPro" id="IPR036676">
    <property type="entry name" value="PurM-like_C_sf"/>
</dbReference>
<dbReference type="HAMAP" id="MF_02128">
    <property type="entry name" value="TMP_kinase"/>
    <property type="match status" value="1"/>
</dbReference>
<dbReference type="Pfam" id="PF02769">
    <property type="entry name" value="AIRS_C"/>
    <property type="match status" value="1"/>
</dbReference>
<feature type="binding site" evidence="2">
    <location>
        <position position="88"/>
    </location>
    <ligand>
        <name>Mg(2+)</name>
        <dbReference type="ChEBI" id="CHEBI:18420"/>
        <label>1</label>
    </ligand>
</feature>
<feature type="binding site" evidence="2">
    <location>
        <position position="9"/>
    </location>
    <ligand>
        <name>Mg(2+)</name>
        <dbReference type="ChEBI" id="CHEBI:18420"/>
        <label>4</label>
    </ligand>
</feature>
<feature type="binding site" evidence="2">
    <location>
        <position position="18"/>
    </location>
    <ligand>
        <name>substrate</name>
    </ligand>
</feature>
<feature type="binding site" evidence="2">
    <location>
        <position position="223"/>
    </location>
    <ligand>
        <name>substrate</name>
    </ligand>
</feature>
<dbReference type="GO" id="GO:0009030">
    <property type="term" value="F:thiamine-phosphate kinase activity"/>
    <property type="evidence" value="ECO:0007669"/>
    <property type="project" value="UniProtKB-UniRule"/>
</dbReference>
<dbReference type="CDD" id="cd02194">
    <property type="entry name" value="ThiL"/>
    <property type="match status" value="1"/>
</dbReference>
<dbReference type="SUPFAM" id="SSF56042">
    <property type="entry name" value="PurM C-terminal domain-like"/>
    <property type="match status" value="1"/>
</dbReference>
<dbReference type="Gene3D" id="3.30.1330.10">
    <property type="entry name" value="PurM-like, N-terminal domain"/>
    <property type="match status" value="1"/>
</dbReference>
<dbReference type="Proteomes" id="UP000318148">
    <property type="component" value="Unassembled WGS sequence"/>
</dbReference>
<keyword evidence="2" id="KW-0479">Metal-binding</keyword>
<dbReference type="InterPro" id="IPR006283">
    <property type="entry name" value="ThiL-like"/>
</dbReference>
<dbReference type="AlphaFoldDB" id="A0A520LJR4"/>
<dbReference type="PIRSF" id="PIRSF005303">
    <property type="entry name" value="Thiam_monoph_kin"/>
    <property type="match status" value="1"/>
</dbReference>
<feature type="binding site" evidence="2">
    <location>
        <position position="39"/>
    </location>
    <ligand>
        <name>Mg(2+)</name>
        <dbReference type="ChEBI" id="CHEBI:18420"/>
        <label>4</label>
    </ligand>
</feature>
<dbReference type="GO" id="GO:0005524">
    <property type="term" value="F:ATP binding"/>
    <property type="evidence" value="ECO:0007669"/>
    <property type="project" value="UniProtKB-UniRule"/>
</dbReference>
<feature type="domain" description="PurM-like N-terminal" evidence="3">
    <location>
        <begin position="4"/>
        <end position="102"/>
    </location>
</feature>
<dbReference type="UniPathway" id="UPA00060">
    <property type="reaction ID" value="UER00142"/>
</dbReference>
<dbReference type="EC" id="2.7.4.16" evidence="2"/>
<name>A0A520LJR4_9GAMM</name>
<feature type="binding site" evidence="2">
    <location>
        <position position="11"/>
    </location>
    <ligand>
        <name>Mg(2+)</name>
        <dbReference type="ChEBI" id="CHEBI:18420"/>
        <label>2</label>
    </ligand>
</feature>
<evidence type="ECO:0000256" key="2">
    <source>
        <dbReference type="HAMAP-Rule" id="MF_02128"/>
    </source>
</evidence>
<evidence type="ECO:0000313" key="5">
    <source>
        <dbReference type="EMBL" id="RZO03169.1"/>
    </source>
</evidence>
<dbReference type="InterPro" id="IPR036921">
    <property type="entry name" value="PurM-like_N_sf"/>
</dbReference>
<dbReference type="PANTHER" id="PTHR30270:SF0">
    <property type="entry name" value="THIAMINE-MONOPHOSPHATE KINASE"/>
    <property type="match status" value="1"/>
</dbReference>
<dbReference type="InterPro" id="IPR016188">
    <property type="entry name" value="PurM-like_N"/>
</dbReference>
<comment type="caution">
    <text evidence="2">Lacks conserved residue(s) required for the propagation of feature annotation.</text>
</comment>
<feature type="binding site" evidence="2">
    <location>
        <position position="175"/>
    </location>
    <ligand>
        <name>ATP</name>
        <dbReference type="ChEBI" id="CHEBI:30616"/>
    </ligand>
</feature>
<feature type="binding site" evidence="2">
    <location>
        <position position="176"/>
    </location>
    <ligand>
        <name>Mg(2+)</name>
        <dbReference type="ChEBI" id="CHEBI:18420"/>
        <label>5</label>
    </ligand>
</feature>
<dbReference type="SUPFAM" id="SSF55326">
    <property type="entry name" value="PurM N-terminal domain-like"/>
    <property type="match status" value="1"/>
</dbReference>
<evidence type="ECO:0000256" key="1">
    <source>
        <dbReference type="ARBA" id="ARBA00022977"/>
    </source>
</evidence>
<dbReference type="Pfam" id="PF00586">
    <property type="entry name" value="AIRS"/>
    <property type="match status" value="1"/>
</dbReference>
<dbReference type="GO" id="GO:0009229">
    <property type="term" value="P:thiamine diphosphate biosynthetic process"/>
    <property type="evidence" value="ECO:0007669"/>
    <property type="project" value="UniProtKB-UniRule"/>
</dbReference>
<feature type="binding site" evidence="2">
    <location>
        <position position="39"/>
    </location>
    <ligand>
        <name>Mg(2+)</name>
        <dbReference type="ChEBI" id="CHEBI:18420"/>
        <label>3</label>
    </ligand>
</feature>
<feature type="binding site" evidence="2">
    <location>
        <begin position="87"/>
        <end position="88"/>
    </location>
    <ligand>
        <name>ATP</name>
        <dbReference type="ChEBI" id="CHEBI:30616"/>
    </ligand>
</feature>
<feature type="binding site" evidence="2">
    <location>
        <position position="173"/>
    </location>
    <ligand>
        <name>Mg(2+)</name>
        <dbReference type="ChEBI" id="CHEBI:18420"/>
        <label>3</label>
    </ligand>
</feature>
<feature type="binding site" evidence="2">
    <location>
        <position position="112"/>
    </location>
    <ligand>
        <name>ATP</name>
        <dbReference type="ChEBI" id="CHEBI:30616"/>
    </ligand>
</feature>
<dbReference type="EMBL" id="SHBO01000069">
    <property type="protein sequence ID" value="RZO03169.1"/>
    <property type="molecule type" value="Genomic_DNA"/>
</dbReference>
<dbReference type="Gene3D" id="3.90.650.10">
    <property type="entry name" value="PurM-like C-terminal domain"/>
    <property type="match status" value="1"/>
</dbReference>
<keyword evidence="2 5" id="KW-0418">Kinase</keyword>
<feature type="binding site" evidence="2">
    <location>
        <position position="11"/>
    </location>
    <ligand>
        <name>Mg(2+)</name>
        <dbReference type="ChEBI" id="CHEBI:18420"/>
        <label>1</label>
    </ligand>
</feature>
<reference evidence="5 6" key="1">
    <citation type="submission" date="2019-02" db="EMBL/GenBank/DDBJ databases">
        <title>Prokaryotic population dynamics and viral predation in marine succession experiment using metagenomics: the confinement effect.</title>
        <authorList>
            <person name="Haro-Moreno J.M."/>
            <person name="Rodriguez-Valera F."/>
            <person name="Lopez-Perez M."/>
        </authorList>
    </citation>
    <scope>NUCLEOTIDE SEQUENCE [LARGE SCALE GENOMIC DNA]</scope>
    <source>
        <strain evidence="5">MED-G169</strain>
    </source>
</reference>
<feature type="binding site" evidence="2">
    <location>
        <position position="279"/>
    </location>
    <ligand>
        <name>substrate</name>
    </ligand>
</feature>
<comment type="miscellaneous">
    <text evidence="2">Reaction mechanism of ThiL seems to utilize a direct, inline transfer of the gamma-phosphate of ATP to TMP rather than a phosphorylated enzyme intermediate.</text>
</comment>
<keyword evidence="1 2" id="KW-0784">Thiamine biosynthesis</keyword>
<dbReference type="InterPro" id="IPR010918">
    <property type="entry name" value="PurM-like_C_dom"/>
</dbReference>
<comment type="function">
    <text evidence="2">Catalyzes the ATP-dependent phosphorylation of thiamine-monophosphate (TMP) to form thiamine-pyrophosphate (TPP), the active form of vitamin B1.</text>
</comment>
<dbReference type="GO" id="GO:0009228">
    <property type="term" value="P:thiamine biosynthetic process"/>
    <property type="evidence" value="ECO:0007669"/>
    <property type="project" value="UniProtKB-KW"/>
</dbReference>
<proteinExistence type="inferred from homology"/>
<comment type="similarity">
    <text evidence="2">Belongs to the thiamine-monophosphate kinase family.</text>
</comment>
<keyword evidence="2" id="KW-0067">ATP-binding</keyword>
<dbReference type="NCBIfam" id="TIGR01379">
    <property type="entry name" value="thiL"/>
    <property type="match status" value="1"/>
</dbReference>
<keyword evidence="2" id="KW-0460">Magnesium</keyword>
<evidence type="ECO:0000259" key="3">
    <source>
        <dbReference type="Pfam" id="PF00586"/>
    </source>
</evidence>
<gene>
    <name evidence="2 5" type="primary">thiL</name>
    <name evidence="5" type="ORF">EVB02_04310</name>
</gene>
<keyword evidence="2" id="KW-0547">Nucleotide-binding</keyword>
<comment type="pathway">
    <text evidence="2">Cofactor biosynthesis; thiamine diphosphate biosynthesis; thiamine diphosphate from thiamine phosphate: step 1/1.</text>
</comment>